<comment type="similarity">
    <text evidence="1 4">Belongs to the spermidine/spermine synthase family.</text>
</comment>
<feature type="transmembrane region" description="Helical" evidence="4">
    <location>
        <begin position="7"/>
        <end position="25"/>
    </location>
</feature>
<feature type="active site" description="Proton acceptor" evidence="4 5">
    <location>
        <position position="365"/>
    </location>
</feature>
<dbReference type="InterPro" id="IPR029063">
    <property type="entry name" value="SAM-dependent_MTases_sf"/>
</dbReference>
<dbReference type="CDD" id="cd02440">
    <property type="entry name" value="AdoMet_MTases"/>
    <property type="match status" value="1"/>
</dbReference>
<comment type="function">
    <text evidence="4">Catalyzes the irreversible transfer of a propylamine group from the amino donor S-adenosylmethioninamine (decarboxy-AdoMet) to putrescine (1,4-diaminobutane) to yield spermidine.</text>
</comment>
<feature type="binding site" evidence="4">
    <location>
        <position position="313"/>
    </location>
    <ligand>
        <name>S-methyl-5'-thioadenosine</name>
        <dbReference type="ChEBI" id="CHEBI:17509"/>
    </ligand>
</feature>
<evidence type="ECO:0000256" key="1">
    <source>
        <dbReference type="ARBA" id="ARBA00007867"/>
    </source>
</evidence>
<evidence type="ECO:0000313" key="7">
    <source>
        <dbReference type="EMBL" id="MFD1020573.1"/>
    </source>
</evidence>
<keyword evidence="3 4" id="KW-0620">Polyamine biosynthesis</keyword>
<dbReference type="Proteomes" id="UP001596990">
    <property type="component" value="Unassembled WGS sequence"/>
</dbReference>
<comment type="subunit">
    <text evidence="4">Homodimer or homotetramer.</text>
</comment>
<dbReference type="InterPro" id="IPR030374">
    <property type="entry name" value="PABS"/>
</dbReference>
<dbReference type="PROSITE" id="PS01330">
    <property type="entry name" value="PABS_1"/>
    <property type="match status" value="1"/>
</dbReference>
<feature type="transmembrane region" description="Helical" evidence="4">
    <location>
        <begin position="164"/>
        <end position="182"/>
    </location>
</feature>
<feature type="transmembrane region" description="Helical" evidence="4">
    <location>
        <begin position="101"/>
        <end position="118"/>
    </location>
</feature>
<dbReference type="EC" id="2.5.1.16" evidence="4"/>
<sequence>MNDQRYLYLSSGIVSVCGIVFQVLYGAAGSYLFGDSVLYYCITIGLFLMAMGIGAAVSEKLKKQLITRFVQAEYLIAVIGGFSIFGLFFFTSFFGQEVAQIYLYLVISLTGYLTGLEMPILIRRVQEIRDDISKSTARVLFFDYAGSLIGSIGFALLLRPMLGLIKTAFLIAAINAIIALFITLKFNKEMAKPILHNFAGAGILILLITGFLFGENYAYAFEQKVYSDPIVYSEDTKYQRIILTKEPNDVRLYLNGQLQFSESDEHRYHEALVHIPMALANQKKNVLILGGGDGLAVREVLKYKEAEHITLVDLDPAMTELANANHELLRLNQGSLKDDRVKIVHEDAFQYLSNTTEMYDVILSDLPDPNNEALNKLYTKEFYSLVRNHLSPGGKVSIQSTSPVFATKVFWTIHNTVESTGLSSKSYHLDVPSFGNWGFTLASREPISLKGMEFSVPMKFLNEEIAPTLFAFGNDTDEKIEEKGKCFEFPINRLNRPVLVRMYQDAWKYY</sequence>
<keyword evidence="8" id="KW-1185">Reference proteome</keyword>
<evidence type="ECO:0000256" key="2">
    <source>
        <dbReference type="ARBA" id="ARBA00022679"/>
    </source>
</evidence>
<keyword evidence="4" id="KW-0472">Membrane</keyword>
<dbReference type="RefSeq" id="WP_386062423.1">
    <property type="nucleotide sequence ID" value="NZ_JBHTKL010000005.1"/>
</dbReference>
<evidence type="ECO:0000256" key="4">
    <source>
        <dbReference type="HAMAP-Rule" id="MF_00198"/>
    </source>
</evidence>
<accession>A0ABW3L736</accession>
<evidence type="ECO:0000313" key="8">
    <source>
        <dbReference type="Proteomes" id="UP001596990"/>
    </source>
</evidence>
<protein>
    <recommendedName>
        <fullName evidence="4">Polyamine aminopropyltransferase</fullName>
    </recommendedName>
    <alternativeName>
        <fullName evidence="4">Putrescine aminopropyltransferase</fullName>
        <shortName evidence="4">PAPT</shortName>
    </alternativeName>
    <alternativeName>
        <fullName evidence="4">Spermidine synthase</fullName>
        <shortName evidence="4">SPDS</shortName>
        <shortName evidence="4">SPDSY</shortName>
        <ecNumber evidence="4">2.5.1.16</ecNumber>
    </alternativeName>
</protein>
<comment type="caution">
    <text evidence="4">Lacks conserved residue(s) required for the propagation of feature annotation.</text>
</comment>
<gene>
    <name evidence="4" type="primary">speE</name>
    <name evidence="7" type="ORF">ACFQ2J_15395</name>
</gene>
<feature type="binding site" evidence="4">
    <location>
        <position position="293"/>
    </location>
    <ligand>
        <name>spermidine</name>
        <dbReference type="ChEBI" id="CHEBI:57834"/>
    </ligand>
</feature>
<dbReference type="Gene3D" id="3.40.50.150">
    <property type="entry name" value="Vaccinia Virus protein VP39"/>
    <property type="match status" value="1"/>
</dbReference>
<keyword evidence="4" id="KW-0745">Spermidine biosynthesis</keyword>
<evidence type="ECO:0000256" key="5">
    <source>
        <dbReference type="PROSITE-ProRule" id="PRU00354"/>
    </source>
</evidence>
<feature type="transmembrane region" description="Helical" evidence="4">
    <location>
        <begin position="139"/>
        <end position="158"/>
    </location>
</feature>
<keyword evidence="4" id="KW-1003">Cell membrane</keyword>
<evidence type="ECO:0000259" key="6">
    <source>
        <dbReference type="PROSITE" id="PS51006"/>
    </source>
</evidence>
<keyword evidence="4" id="KW-0812">Transmembrane</keyword>
<comment type="caution">
    <text evidence="7">The sequence shown here is derived from an EMBL/GenBank/DDBJ whole genome shotgun (WGS) entry which is preliminary data.</text>
</comment>
<feature type="binding site" evidence="4">
    <location>
        <begin position="347"/>
        <end position="348"/>
    </location>
    <ligand>
        <name>S-methyl-5'-thioadenosine</name>
        <dbReference type="ChEBI" id="CHEBI:17509"/>
    </ligand>
</feature>
<feature type="transmembrane region" description="Helical" evidence="4">
    <location>
        <begin position="37"/>
        <end position="57"/>
    </location>
</feature>
<keyword evidence="2 4" id="KW-0808">Transferase</keyword>
<feature type="transmembrane region" description="Helical" evidence="4">
    <location>
        <begin position="69"/>
        <end position="95"/>
    </location>
</feature>
<name>A0ABW3L736_9BACI</name>
<dbReference type="InterPro" id="IPR001045">
    <property type="entry name" value="Spermi_synthase"/>
</dbReference>
<comment type="catalytic activity">
    <reaction evidence="4">
        <text>S-adenosyl 3-(methylsulfanyl)propylamine + putrescine = S-methyl-5'-thioadenosine + spermidine + H(+)</text>
        <dbReference type="Rhea" id="RHEA:12721"/>
        <dbReference type="ChEBI" id="CHEBI:15378"/>
        <dbReference type="ChEBI" id="CHEBI:17509"/>
        <dbReference type="ChEBI" id="CHEBI:57443"/>
        <dbReference type="ChEBI" id="CHEBI:57834"/>
        <dbReference type="ChEBI" id="CHEBI:326268"/>
        <dbReference type="EC" id="2.5.1.16"/>
    </reaction>
</comment>
<dbReference type="EMBL" id="JBHTKL010000005">
    <property type="protein sequence ID" value="MFD1020573.1"/>
    <property type="molecule type" value="Genomic_DNA"/>
</dbReference>
<comment type="pathway">
    <text evidence="4">Amine and polyamine biosynthesis; spermidine biosynthesis; spermidine from putrescine: step 1/1.</text>
</comment>
<dbReference type="GO" id="GO:0004766">
    <property type="term" value="F:spermidine synthase activity"/>
    <property type="evidence" value="ECO:0007669"/>
    <property type="project" value="UniProtKB-EC"/>
</dbReference>
<dbReference type="HAMAP" id="MF_00198">
    <property type="entry name" value="Spermidine_synth"/>
    <property type="match status" value="1"/>
</dbReference>
<organism evidence="7 8">
    <name type="scientific">Thalassobacillus hwangdonensis</name>
    <dbReference type="NCBI Taxonomy" id="546108"/>
    <lineage>
        <taxon>Bacteria</taxon>
        <taxon>Bacillati</taxon>
        <taxon>Bacillota</taxon>
        <taxon>Bacilli</taxon>
        <taxon>Bacillales</taxon>
        <taxon>Bacillaceae</taxon>
        <taxon>Thalassobacillus</taxon>
    </lineage>
</organism>
<feature type="binding site" evidence="4">
    <location>
        <position position="269"/>
    </location>
    <ligand>
        <name>spermidine</name>
        <dbReference type="ChEBI" id="CHEBI:57834"/>
    </ligand>
</feature>
<dbReference type="InterPro" id="IPR030373">
    <property type="entry name" value="PABS_CS"/>
</dbReference>
<feature type="domain" description="PABS" evidence="6">
    <location>
        <begin position="210"/>
        <end position="444"/>
    </location>
</feature>
<dbReference type="PANTHER" id="PTHR43317">
    <property type="entry name" value="THERMOSPERMINE SYNTHASE ACAULIS5"/>
    <property type="match status" value="1"/>
</dbReference>
<dbReference type="NCBIfam" id="NF002956">
    <property type="entry name" value="PRK03612.1"/>
    <property type="match status" value="1"/>
</dbReference>
<proteinExistence type="inferred from homology"/>
<feature type="transmembrane region" description="Helical" evidence="4">
    <location>
        <begin position="194"/>
        <end position="214"/>
    </location>
</feature>
<dbReference type="NCBIfam" id="NF037959">
    <property type="entry name" value="MFS_SpdSyn"/>
    <property type="match status" value="1"/>
</dbReference>
<evidence type="ECO:0000256" key="3">
    <source>
        <dbReference type="ARBA" id="ARBA00023115"/>
    </source>
</evidence>
<dbReference type="SUPFAM" id="SSF53335">
    <property type="entry name" value="S-adenosyl-L-methionine-dependent methyltransferases"/>
    <property type="match status" value="1"/>
</dbReference>
<dbReference type="PROSITE" id="PS51006">
    <property type="entry name" value="PABS_2"/>
    <property type="match status" value="1"/>
</dbReference>
<comment type="subcellular location">
    <subcellularLocation>
        <location evidence="4">Cell membrane</location>
        <topology evidence="4">Multi-pass membrane protein</topology>
    </subcellularLocation>
</comment>
<feature type="binding site" evidence="4">
    <location>
        <position position="239"/>
    </location>
    <ligand>
        <name>S-methyl-5'-thioadenosine</name>
        <dbReference type="ChEBI" id="CHEBI:17509"/>
    </ligand>
</feature>
<dbReference type="PANTHER" id="PTHR43317:SF1">
    <property type="entry name" value="THERMOSPERMINE SYNTHASE ACAULIS5"/>
    <property type="match status" value="1"/>
</dbReference>
<keyword evidence="4" id="KW-1133">Transmembrane helix</keyword>
<reference evidence="8" key="1">
    <citation type="journal article" date="2019" name="Int. J. Syst. Evol. Microbiol.">
        <title>The Global Catalogue of Microorganisms (GCM) 10K type strain sequencing project: providing services to taxonomists for standard genome sequencing and annotation.</title>
        <authorList>
            <consortium name="The Broad Institute Genomics Platform"/>
            <consortium name="The Broad Institute Genome Sequencing Center for Infectious Disease"/>
            <person name="Wu L."/>
            <person name="Ma J."/>
        </authorList>
    </citation>
    <scope>NUCLEOTIDE SEQUENCE [LARGE SCALE GENOMIC DNA]</scope>
    <source>
        <strain evidence="8">CCUG 56607</strain>
    </source>
</reference>
<dbReference type="Pfam" id="PF01564">
    <property type="entry name" value="Spermine_synth"/>
    <property type="match status" value="1"/>
</dbReference>